<sequence>MAKRLSVFVGVLFVSLYVFQVMTNIPDVHSVRFQDPLLQADSGSELETMNNQKDVYGDPSFGHWQENSRETVVISRQGDVYVHTGSSKTVANSNNHLQNVYPYQLPAMTDTDTKAPILRYFDHIIVMILEELSMAVVIGVYMFCRFQYLRRQKEQESLDQLPFIFWK</sequence>
<feature type="transmembrane region" description="Helical" evidence="1">
    <location>
        <begin position="124"/>
        <end position="144"/>
    </location>
</feature>
<name>A0A9Q4FUN2_SALAG</name>
<evidence type="ECO:0000313" key="2">
    <source>
        <dbReference type="EMBL" id="MCR6095010.1"/>
    </source>
</evidence>
<reference evidence="2" key="1">
    <citation type="submission" date="2020-06" db="EMBL/GenBank/DDBJ databases">
        <title>Insight into the genomes of haloalkaliphilic bacilli from Kenyan soda lakes.</title>
        <authorList>
            <person name="Mwirichia R."/>
            <person name="Villamizar G.C."/>
            <person name="Poehlein A."/>
            <person name="Mugweru J."/>
            <person name="Kipnyargis A."/>
            <person name="Kiplimo D."/>
            <person name="Orwa P."/>
            <person name="Daniel R."/>
        </authorList>
    </citation>
    <scope>NUCLEOTIDE SEQUENCE</scope>
    <source>
        <strain evidence="2">B1096_S55</strain>
    </source>
</reference>
<dbReference type="EMBL" id="JABXYM010000001">
    <property type="protein sequence ID" value="MCR6095010.1"/>
    <property type="molecule type" value="Genomic_DNA"/>
</dbReference>
<comment type="caution">
    <text evidence="2">The sequence shown here is derived from an EMBL/GenBank/DDBJ whole genome shotgun (WGS) entry which is preliminary data.</text>
</comment>
<dbReference type="Proteomes" id="UP001057753">
    <property type="component" value="Unassembled WGS sequence"/>
</dbReference>
<accession>A0A9Q4FUN2</accession>
<organism evidence="2 3">
    <name type="scientific">Salipaludibacillus agaradhaerens</name>
    <name type="common">Bacillus agaradhaerens</name>
    <dbReference type="NCBI Taxonomy" id="76935"/>
    <lineage>
        <taxon>Bacteria</taxon>
        <taxon>Bacillati</taxon>
        <taxon>Bacillota</taxon>
        <taxon>Bacilli</taxon>
        <taxon>Bacillales</taxon>
        <taxon>Bacillaceae</taxon>
    </lineage>
</organism>
<keyword evidence="1" id="KW-1133">Transmembrane helix</keyword>
<keyword evidence="1" id="KW-0472">Membrane</keyword>
<evidence type="ECO:0000256" key="1">
    <source>
        <dbReference type="SAM" id="Phobius"/>
    </source>
</evidence>
<proteinExistence type="predicted"/>
<dbReference type="RefSeq" id="WP_257819640.1">
    <property type="nucleotide sequence ID" value="NZ_JABXYM010000001.1"/>
</dbReference>
<dbReference type="AlphaFoldDB" id="A0A9Q4FUN2"/>
<keyword evidence="1" id="KW-0812">Transmembrane</keyword>
<evidence type="ECO:0000313" key="3">
    <source>
        <dbReference type="Proteomes" id="UP001057753"/>
    </source>
</evidence>
<gene>
    <name evidence="2" type="ORF">HXA33_00420</name>
</gene>
<protein>
    <submittedName>
        <fullName evidence="2">Uncharacterized protein</fullName>
    </submittedName>
</protein>
<keyword evidence="3" id="KW-1185">Reference proteome</keyword>